<gene>
    <name evidence="1" type="ORF">BJX66DRAFT_331823</name>
</gene>
<protein>
    <submittedName>
        <fullName evidence="1">Uncharacterized protein</fullName>
    </submittedName>
</protein>
<name>A0ABR4GP88_9EURO</name>
<sequence length="178" mass="20651">MLNASTTRGDFEKMDIYILVPKHSTPHPTQWVLYCGPYTDTADRRSEERYIFFLIKRDMATNRLSFDFKVQGMPTHFTLGDWKTRRLITSEMAESTEDMARLTEAVTRAVDFPDEVDRGGLTGGVRHWFVVLLEELVDFGWVSEQWRHELVEDIVGDRTVFSKEAVPDWVADILGFIN</sequence>
<evidence type="ECO:0000313" key="1">
    <source>
        <dbReference type="EMBL" id="KAL2800883.1"/>
    </source>
</evidence>
<organism evidence="1 2">
    <name type="scientific">Aspergillus keveii</name>
    <dbReference type="NCBI Taxonomy" id="714993"/>
    <lineage>
        <taxon>Eukaryota</taxon>
        <taxon>Fungi</taxon>
        <taxon>Dikarya</taxon>
        <taxon>Ascomycota</taxon>
        <taxon>Pezizomycotina</taxon>
        <taxon>Eurotiomycetes</taxon>
        <taxon>Eurotiomycetidae</taxon>
        <taxon>Eurotiales</taxon>
        <taxon>Aspergillaceae</taxon>
        <taxon>Aspergillus</taxon>
        <taxon>Aspergillus subgen. Nidulantes</taxon>
    </lineage>
</organism>
<proteinExistence type="predicted"/>
<reference evidence="1 2" key="1">
    <citation type="submission" date="2024-07" db="EMBL/GenBank/DDBJ databases">
        <title>Section-level genome sequencing and comparative genomics of Aspergillus sections Usti and Cavernicolus.</title>
        <authorList>
            <consortium name="Lawrence Berkeley National Laboratory"/>
            <person name="Nybo J.L."/>
            <person name="Vesth T.C."/>
            <person name="Theobald S."/>
            <person name="Frisvad J.C."/>
            <person name="Larsen T.O."/>
            <person name="Kjaerboelling I."/>
            <person name="Rothschild-Mancinelli K."/>
            <person name="Lyhne E.K."/>
            <person name="Kogle M.E."/>
            <person name="Barry K."/>
            <person name="Clum A."/>
            <person name="Na H."/>
            <person name="Ledsgaard L."/>
            <person name="Lin J."/>
            <person name="Lipzen A."/>
            <person name="Kuo A."/>
            <person name="Riley R."/>
            <person name="Mondo S."/>
            <person name="Labutti K."/>
            <person name="Haridas S."/>
            <person name="Pangalinan J."/>
            <person name="Salamov A.A."/>
            <person name="Simmons B.A."/>
            <person name="Magnuson J.K."/>
            <person name="Chen J."/>
            <person name="Drula E."/>
            <person name="Henrissat B."/>
            <person name="Wiebenga A."/>
            <person name="Lubbers R.J."/>
            <person name="Gomes A.C."/>
            <person name="Makela M.R."/>
            <person name="Stajich J."/>
            <person name="Grigoriev I.V."/>
            <person name="Mortensen U.H."/>
            <person name="De Vries R.P."/>
            <person name="Baker S.E."/>
            <person name="Andersen M.R."/>
        </authorList>
    </citation>
    <scope>NUCLEOTIDE SEQUENCE [LARGE SCALE GENOMIC DNA]</scope>
    <source>
        <strain evidence="1 2">CBS 209.92</strain>
    </source>
</reference>
<keyword evidence="2" id="KW-1185">Reference proteome</keyword>
<dbReference type="EMBL" id="JBFTWV010000002">
    <property type="protein sequence ID" value="KAL2800883.1"/>
    <property type="molecule type" value="Genomic_DNA"/>
</dbReference>
<evidence type="ECO:0000313" key="2">
    <source>
        <dbReference type="Proteomes" id="UP001610563"/>
    </source>
</evidence>
<accession>A0ABR4GP88</accession>
<comment type="caution">
    <text evidence="1">The sequence shown here is derived from an EMBL/GenBank/DDBJ whole genome shotgun (WGS) entry which is preliminary data.</text>
</comment>
<dbReference type="Proteomes" id="UP001610563">
    <property type="component" value="Unassembled WGS sequence"/>
</dbReference>